<dbReference type="Proteomes" id="UP000007110">
    <property type="component" value="Unassembled WGS sequence"/>
</dbReference>
<dbReference type="PROSITE" id="PS50184">
    <property type="entry name" value="VWFC_2"/>
    <property type="match status" value="5"/>
</dbReference>
<dbReference type="InterPro" id="IPR011061">
    <property type="entry name" value="Hirudin/antistatin"/>
</dbReference>
<dbReference type="SUPFAM" id="SSF57262">
    <property type="entry name" value="Leech antihemostatic proteins"/>
    <property type="match status" value="4"/>
</dbReference>
<proteinExistence type="predicted"/>
<dbReference type="InterPro" id="IPR004094">
    <property type="entry name" value="Antistasin-like"/>
</dbReference>
<feature type="domain" description="Antistasin-like" evidence="6">
    <location>
        <begin position="237"/>
        <end position="264"/>
    </location>
</feature>
<dbReference type="EnsemblMetazoa" id="XM_030998752">
    <property type="protein sequence ID" value="XP_030854612"/>
    <property type="gene ID" value="LOC575177"/>
</dbReference>
<evidence type="ECO:0000259" key="5">
    <source>
        <dbReference type="PROSITE" id="PS50184"/>
    </source>
</evidence>
<feature type="domain" description="VWFC" evidence="5">
    <location>
        <begin position="167"/>
        <end position="224"/>
    </location>
</feature>
<evidence type="ECO:0000259" key="6">
    <source>
        <dbReference type="PROSITE" id="PS51252"/>
    </source>
</evidence>
<dbReference type="SMART" id="SM00215">
    <property type="entry name" value="VWC_out"/>
    <property type="match status" value="4"/>
</dbReference>
<evidence type="ECO:0000256" key="3">
    <source>
        <dbReference type="SAM" id="MobiDB-lite"/>
    </source>
</evidence>
<dbReference type="Gene3D" id="2.10.70.10">
    <property type="entry name" value="Complement Module, domain 1"/>
    <property type="match status" value="1"/>
</dbReference>
<sequence>MGACHDVVCAEGYKYHEIIAGNGRPGSCCATYECRPIMDPDHCNGVVCPDSTQEMCPPDSTAVMGGMSDDGCCILPTRCSCALERCIIPLCSQGYSPRRIASGSTEPGACCDIYQCVVGIVTESCTHHEHTYLDGESWTVGHCKTCQCESGWAHCIVEQDCNPEENQLCLTSIHGIKIHGERWDEDDCTMCECVDGTSACMTSSCVVRCYNPRKVPGICCPVCDTVTNFITMHPIGCPPPQSNCTLLCPYGYDKDQNECPLCQCLPEPKPTTSRMVSTTLPPTELSTSSRHDPAAVTTSMTTPTSTRHIEIVCPLIDCVESCSLGYVTDKHGCSLCDCVPEISICEDMTECTRKCPFGFRQDENGCDTCRCQQCKPMDSCTKSCLYGYQMGRHGCLKCKCRKCPPLTDCKKLCTHGFELNDRGCEICKCQASAVIDPKPPVPSEGSCQGVDGVVYDDGESWHDGCRQCYCSNGQEMCSLITCQVPACSKPVFRSDQCCPTCPADSGVTQLPAVISQVCQSASGQYYVEGETWMLGRCTSCMCHAGQVLCSAEVCPPLPCVNPVFKASHCCAECEEVLAEVPIGDPTVEESCMLPNGVTFQHAATWKEDSCTSCQCVSGETMCFSQTCPPVDCDKPLLKKGQCCPTCLDPDTRLVCKSGGDIYVSGETWRVDNCTNCVCEGSRVSCTISHCPVVKCENLVHVLGTCCPVCQDEDILEYQTKRPTKISHTGKKDFDATEPAPSPEKPKTQKPYRDKDSNMANQSGDKQTPIAAKRHPFPVYPVVMSILVILLAICIVLLLLLFVTKRRHRLLYHVNVKPICGKGQPPPATVKTKNTDLKNSNNRDSIRDSAMFKDNLPTKAGVNSVVLDGKDIKRYSDMFAVGKSIQPV</sequence>
<dbReference type="InterPro" id="IPR052624">
    <property type="entry name" value="CRIM1"/>
</dbReference>
<dbReference type="Gene3D" id="2.10.22.10">
    <property type="entry name" value="Antistasin, domain 1"/>
    <property type="match status" value="4"/>
</dbReference>
<feature type="transmembrane region" description="Helical" evidence="4">
    <location>
        <begin position="778"/>
        <end position="802"/>
    </location>
</feature>
<dbReference type="InParanoid" id="A0A7M7PQR3"/>
<keyword evidence="1" id="KW-0732">Signal</keyword>
<feature type="domain" description="Antistasin-like" evidence="6">
    <location>
        <begin position="374"/>
        <end position="400"/>
    </location>
</feature>
<keyword evidence="4" id="KW-0472">Membrane</keyword>
<evidence type="ECO:0000313" key="8">
    <source>
        <dbReference type="Proteomes" id="UP000007110"/>
    </source>
</evidence>
<dbReference type="SMART" id="SM00214">
    <property type="entry name" value="VWC"/>
    <property type="match status" value="5"/>
</dbReference>
<feature type="domain" description="Antistasin-like" evidence="6">
    <location>
        <begin position="403"/>
        <end position="429"/>
    </location>
</feature>
<reference evidence="7" key="2">
    <citation type="submission" date="2021-01" db="UniProtKB">
        <authorList>
            <consortium name="EnsemblMetazoa"/>
        </authorList>
    </citation>
    <scope>IDENTIFICATION</scope>
</reference>
<feature type="domain" description="VWFC" evidence="5">
    <location>
        <begin position="445"/>
        <end position="502"/>
    </location>
</feature>
<dbReference type="GO" id="GO:0004867">
    <property type="term" value="F:serine-type endopeptidase inhibitor activity"/>
    <property type="evidence" value="ECO:0007669"/>
    <property type="project" value="InterPro"/>
</dbReference>
<dbReference type="OrthoDB" id="5976811at2759"/>
<dbReference type="Gene3D" id="6.20.200.20">
    <property type="match status" value="4"/>
</dbReference>
<dbReference type="OMA" id="DENDIAH"/>
<dbReference type="AlphaFoldDB" id="A0A7M7PQR3"/>
<dbReference type="PANTHER" id="PTHR46439:SF1">
    <property type="entry name" value="CYSTEINE-RICH MOTOR NEURON 1 PROTEIN"/>
    <property type="match status" value="1"/>
</dbReference>
<dbReference type="RefSeq" id="XP_030854612.1">
    <property type="nucleotide sequence ID" value="XM_030998752.1"/>
</dbReference>
<dbReference type="KEGG" id="spu:575177"/>
<feature type="domain" description="VWFC" evidence="5">
    <location>
        <begin position="653"/>
        <end position="710"/>
    </location>
</feature>
<feature type="domain" description="Antistasin-like" evidence="6">
    <location>
        <begin position="345"/>
        <end position="371"/>
    </location>
</feature>
<feature type="compositionally biased region" description="Low complexity" evidence="3">
    <location>
        <begin position="277"/>
        <end position="288"/>
    </location>
</feature>
<keyword evidence="4" id="KW-0812">Transmembrane</keyword>
<feature type="domain" description="VWFC" evidence="5">
    <location>
        <begin position="516"/>
        <end position="574"/>
    </location>
</feature>
<evidence type="ECO:0000256" key="1">
    <source>
        <dbReference type="ARBA" id="ARBA00022729"/>
    </source>
</evidence>
<dbReference type="PROSITE" id="PS51252">
    <property type="entry name" value="ANTISTASIN"/>
    <property type="match status" value="4"/>
</dbReference>
<dbReference type="Pfam" id="PF23334">
    <property type="entry name" value="VWC2L_2nd"/>
    <property type="match status" value="3"/>
</dbReference>
<feature type="region of interest" description="Disordered" evidence="3">
    <location>
        <begin position="273"/>
        <end position="301"/>
    </location>
</feature>
<dbReference type="GeneID" id="575177"/>
<evidence type="ECO:0008006" key="9">
    <source>
        <dbReference type="Google" id="ProtNLM"/>
    </source>
</evidence>
<keyword evidence="4" id="KW-1133">Transmembrane helix</keyword>
<accession>A0A7M7PQR3</accession>
<evidence type="ECO:0000256" key="2">
    <source>
        <dbReference type="ARBA" id="ARBA00022737"/>
    </source>
</evidence>
<keyword evidence="2" id="KW-0677">Repeat</keyword>
<evidence type="ECO:0000256" key="4">
    <source>
        <dbReference type="SAM" id="Phobius"/>
    </source>
</evidence>
<feature type="region of interest" description="Disordered" evidence="3">
    <location>
        <begin position="725"/>
        <end position="768"/>
    </location>
</feature>
<dbReference type="FunCoup" id="A0A7M7PQR3">
    <property type="interactions" value="498"/>
</dbReference>
<dbReference type="Pfam" id="PF02822">
    <property type="entry name" value="Antistasin"/>
    <property type="match status" value="4"/>
</dbReference>
<evidence type="ECO:0000313" key="7">
    <source>
        <dbReference type="EnsemblMetazoa" id="XP_030854612"/>
    </source>
</evidence>
<keyword evidence="8" id="KW-1185">Reference proteome</keyword>
<dbReference type="InterPro" id="IPR001007">
    <property type="entry name" value="VWF_dom"/>
</dbReference>
<dbReference type="CTD" id="51232"/>
<dbReference type="PROSITE" id="PS01208">
    <property type="entry name" value="VWFC_1"/>
    <property type="match status" value="4"/>
</dbReference>
<feature type="domain" description="VWFC" evidence="5">
    <location>
        <begin position="589"/>
        <end position="647"/>
    </location>
</feature>
<dbReference type="PANTHER" id="PTHR46439">
    <property type="entry name" value="CYSTEINE-RICH MOTOR NEURON 1 PROTEIN"/>
    <property type="match status" value="1"/>
</dbReference>
<reference evidence="8" key="1">
    <citation type="submission" date="2015-02" db="EMBL/GenBank/DDBJ databases">
        <title>Genome sequencing for Strongylocentrotus purpuratus.</title>
        <authorList>
            <person name="Murali S."/>
            <person name="Liu Y."/>
            <person name="Vee V."/>
            <person name="English A."/>
            <person name="Wang M."/>
            <person name="Skinner E."/>
            <person name="Han Y."/>
            <person name="Muzny D.M."/>
            <person name="Worley K.C."/>
            <person name="Gibbs R.A."/>
        </authorList>
    </citation>
    <scope>NUCLEOTIDE SEQUENCE</scope>
</reference>
<organism evidence="7 8">
    <name type="scientific">Strongylocentrotus purpuratus</name>
    <name type="common">Purple sea urchin</name>
    <dbReference type="NCBI Taxonomy" id="7668"/>
    <lineage>
        <taxon>Eukaryota</taxon>
        <taxon>Metazoa</taxon>
        <taxon>Echinodermata</taxon>
        <taxon>Eleutherozoa</taxon>
        <taxon>Echinozoa</taxon>
        <taxon>Echinoidea</taxon>
        <taxon>Euechinoidea</taxon>
        <taxon>Echinacea</taxon>
        <taxon>Camarodonta</taxon>
        <taxon>Echinidea</taxon>
        <taxon>Strongylocentrotidae</taxon>
        <taxon>Strongylocentrotus</taxon>
    </lineage>
</organism>
<protein>
    <recommendedName>
        <fullName evidence="9">Cysteine-rich motor neuron 1 protein</fullName>
    </recommendedName>
</protein>
<feature type="compositionally biased region" description="Basic and acidic residues" evidence="3">
    <location>
        <begin position="743"/>
        <end position="756"/>
    </location>
</feature>
<dbReference type="SUPFAM" id="SSF57603">
    <property type="entry name" value="FnI-like domain"/>
    <property type="match status" value="5"/>
</dbReference>
<name>A0A7M7PQR3_STRPU</name>
<dbReference type="Pfam" id="PF00093">
    <property type="entry name" value="VWC"/>
    <property type="match status" value="1"/>
</dbReference>